<keyword evidence="2" id="KW-1185">Reference proteome</keyword>
<evidence type="ECO:0000313" key="1">
    <source>
        <dbReference type="EMBL" id="KAJ8119672.1"/>
    </source>
</evidence>
<organism evidence="1 2">
    <name type="scientific">Lasiodiplodia mahajangana</name>
    <dbReference type="NCBI Taxonomy" id="1108764"/>
    <lineage>
        <taxon>Eukaryota</taxon>
        <taxon>Fungi</taxon>
        <taxon>Dikarya</taxon>
        <taxon>Ascomycota</taxon>
        <taxon>Pezizomycotina</taxon>
        <taxon>Dothideomycetes</taxon>
        <taxon>Dothideomycetes incertae sedis</taxon>
        <taxon>Botryosphaeriales</taxon>
        <taxon>Botryosphaeriaceae</taxon>
        <taxon>Lasiodiplodia</taxon>
    </lineage>
</organism>
<proteinExistence type="predicted"/>
<reference evidence="1" key="1">
    <citation type="submission" date="2022-12" db="EMBL/GenBank/DDBJ databases">
        <title>Genome Sequence of Lasiodiplodia mahajangana.</title>
        <authorList>
            <person name="Buettner E."/>
        </authorList>
    </citation>
    <scope>NUCLEOTIDE SEQUENCE</scope>
    <source>
        <strain evidence="1">VT137</strain>
    </source>
</reference>
<comment type="caution">
    <text evidence="1">The sequence shown here is derived from an EMBL/GenBank/DDBJ whole genome shotgun (WGS) entry which is preliminary data.</text>
</comment>
<protein>
    <submittedName>
        <fullName evidence="1">Uncharacterized protein</fullName>
    </submittedName>
</protein>
<name>A0ACC2IX09_9PEZI</name>
<dbReference type="EMBL" id="JAPUUL010004336">
    <property type="protein sequence ID" value="KAJ8119672.1"/>
    <property type="molecule type" value="Genomic_DNA"/>
</dbReference>
<evidence type="ECO:0000313" key="2">
    <source>
        <dbReference type="Proteomes" id="UP001153332"/>
    </source>
</evidence>
<accession>A0ACC2IX09</accession>
<gene>
    <name evidence="1" type="ORF">O1611_g10558</name>
</gene>
<dbReference type="Proteomes" id="UP001153332">
    <property type="component" value="Unassembled WGS sequence"/>
</dbReference>
<sequence length="272" mass="31812">MATQEKLFDTTKLASNLLGALKGISGQDVSSFNPTVVKLIRTQLEMDLKEYNEVHRNTHLLYTRSVEEAAQLRASLTRQIDDLRKQIKEERIEAIKNNDRNVEFYIKSRDEVTRAADLEREEMAKVREDMNNERANMKERMEQLRKQIQEAQSDRNVALMQLEKQQNRTADLRQAIERLEHTNKEYLEEIRGWKGETYKVTEMKEHAEAQCVTMRAQLNPLKEKNLVLTEEVAQLGEQLEKAGEKIEKQEIVINDLNDHRGNRRPGSRLPRS</sequence>